<feature type="non-terminal residue" evidence="1">
    <location>
        <position position="67"/>
    </location>
</feature>
<proteinExistence type="predicted"/>
<reference evidence="1" key="1">
    <citation type="journal article" date="2014" name="Front. Microbiol.">
        <title>High frequency of phylogenetically diverse reductive dehalogenase-homologous genes in deep subseafloor sedimentary metagenomes.</title>
        <authorList>
            <person name="Kawai M."/>
            <person name="Futagami T."/>
            <person name="Toyoda A."/>
            <person name="Takaki Y."/>
            <person name="Nishi S."/>
            <person name="Hori S."/>
            <person name="Arai W."/>
            <person name="Tsubouchi T."/>
            <person name="Morono Y."/>
            <person name="Uchiyama I."/>
            <person name="Ito T."/>
            <person name="Fujiyama A."/>
            <person name="Inagaki F."/>
            <person name="Takami H."/>
        </authorList>
    </citation>
    <scope>NUCLEOTIDE SEQUENCE</scope>
    <source>
        <strain evidence="1">Expedition CK06-06</strain>
    </source>
</reference>
<feature type="non-terminal residue" evidence="1">
    <location>
        <position position="1"/>
    </location>
</feature>
<comment type="caution">
    <text evidence="1">The sequence shown here is derived from an EMBL/GenBank/DDBJ whole genome shotgun (WGS) entry which is preliminary data.</text>
</comment>
<organism evidence="1">
    <name type="scientific">marine sediment metagenome</name>
    <dbReference type="NCBI Taxonomy" id="412755"/>
    <lineage>
        <taxon>unclassified sequences</taxon>
        <taxon>metagenomes</taxon>
        <taxon>ecological metagenomes</taxon>
    </lineage>
</organism>
<accession>X1DYF2</accession>
<gene>
    <name evidence="1" type="ORF">S01H4_66628</name>
</gene>
<evidence type="ECO:0000313" key="1">
    <source>
        <dbReference type="EMBL" id="GAH25317.1"/>
    </source>
</evidence>
<sequence>GRSRLQTITDEPTPRVSVVKLNTFGSHPKNLENFKKLNGTEVHSISHWVWNSLLINEGYYDCDFHEK</sequence>
<name>X1DYF2_9ZZZZ</name>
<dbReference type="AlphaFoldDB" id="X1DYF2"/>
<protein>
    <submittedName>
        <fullName evidence="1">Uncharacterized protein</fullName>
    </submittedName>
</protein>
<dbReference type="EMBL" id="BART01041374">
    <property type="protein sequence ID" value="GAH25317.1"/>
    <property type="molecule type" value="Genomic_DNA"/>
</dbReference>